<dbReference type="InterPro" id="IPR002525">
    <property type="entry name" value="Transp_IS110-like_N"/>
</dbReference>
<reference evidence="4 5" key="1">
    <citation type="submission" date="2016-10" db="EMBL/GenBank/DDBJ databases">
        <authorList>
            <person name="Varghese N."/>
            <person name="Submissions S."/>
        </authorList>
    </citation>
    <scope>NUCLEOTIDE SEQUENCE [LARGE SCALE GENOMIC DNA]</scope>
    <source>
        <strain evidence="4 5">CGMCC 1.3889</strain>
    </source>
</reference>
<accession>A0A1H9TQ08</accession>
<dbReference type="RefSeq" id="WP_074693987.1">
    <property type="nucleotide sequence ID" value="NZ_BJYP01000075.1"/>
</dbReference>
<evidence type="ECO:0000259" key="2">
    <source>
        <dbReference type="Pfam" id="PF01548"/>
    </source>
</evidence>
<dbReference type="Pfam" id="PF01548">
    <property type="entry name" value="DEDD_Tnp_IS110"/>
    <property type="match status" value="1"/>
</dbReference>
<evidence type="ECO:0000256" key="1">
    <source>
        <dbReference type="SAM" id="Coils"/>
    </source>
</evidence>
<organism evidence="4 5">
    <name type="scientific">Pediococcus ethanolidurans</name>
    <dbReference type="NCBI Taxonomy" id="319653"/>
    <lineage>
        <taxon>Bacteria</taxon>
        <taxon>Bacillati</taxon>
        <taxon>Bacillota</taxon>
        <taxon>Bacilli</taxon>
        <taxon>Lactobacillales</taxon>
        <taxon>Lactobacillaceae</taxon>
        <taxon>Pediococcus</taxon>
    </lineage>
</organism>
<dbReference type="PANTHER" id="PTHR33055">
    <property type="entry name" value="TRANSPOSASE FOR INSERTION SEQUENCE ELEMENT IS1111A"/>
    <property type="match status" value="1"/>
</dbReference>
<sequence>MNQSIVSIGMDVHKKTYSLCAFDAETGEIIAETKIIAEPKLVKKFIDNLATKYDDQTIFKTGYEAGCLGYSLYHDLTKLGIECTIMAPSTIAKTTKNKTNKNDATDARMLARSLAYRTYKAVYIPSDEDVAIREFIRMRKDFKLAFKKVKQQIKALILSQGLSYNGNANWSIPYVQWLRTVEFNQPVLREILDEYMQEYSHLDDKLERLKERIDEFADEERLELHKDLKCFKGVDTLSALTIQVEISDFNRFPNAASFAAYLGLTPMEHSSGEKINRGRISKQGNSVVRTTLIECAQALVKGAIGQKTKRIKARQKGRNSSVIDYADRGIERLQRKFHKMYKRGKPYNTAITAVARELACFVWGIETRHFEYRQV</sequence>
<evidence type="ECO:0000259" key="3">
    <source>
        <dbReference type="Pfam" id="PF02371"/>
    </source>
</evidence>
<comment type="caution">
    <text evidence="4">The sequence shown here is derived from an EMBL/GenBank/DDBJ whole genome shotgun (WGS) entry which is preliminary data.</text>
</comment>
<dbReference type="Proteomes" id="UP000182818">
    <property type="component" value="Unassembled WGS sequence"/>
</dbReference>
<protein>
    <submittedName>
        <fullName evidence="4">Transposase</fullName>
    </submittedName>
</protein>
<name>A0A1H9TQ08_9LACO</name>
<proteinExistence type="predicted"/>
<evidence type="ECO:0000313" key="5">
    <source>
        <dbReference type="Proteomes" id="UP000182818"/>
    </source>
</evidence>
<dbReference type="EMBL" id="FOGK01000046">
    <property type="protein sequence ID" value="SER99074.1"/>
    <property type="molecule type" value="Genomic_DNA"/>
</dbReference>
<dbReference type="InterPro" id="IPR003346">
    <property type="entry name" value="Transposase_20"/>
</dbReference>
<feature type="domain" description="Transposase IS110-like N-terminal" evidence="2">
    <location>
        <begin position="8"/>
        <end position="156"/>
    </location>
</feature>
<dbReference type="NCBIfam" id="NF033542">
    <property type="entry name" value="transpos_IS110"/>
    <property type="match status" value="1"/>
</dbReference>
<feature type="coiled-coil region" evidence="1">
    <location>
        <begin position="192"/>
        <end position="219"/>
    </location>
</feature>
<keyword evidence="5" id="KW-1185">Reference proteome</keyword>
<evidence type="ECO:0000313" key="4">
    <source>
        <dbReference type="EMBL" id="SER99074.1"/>
    </source>
</evidence>
<gene>
    <name evidence="4" type="ORF">SAMN04487973_1461</name>
</gene>
<feature type="domain" description="Transposase IS116/IS110/IS902 C-terminal" evidence="3">
    <location>
        <begin position="228"/>
        <end position="300"/>
    </location>
</feature>
<keyword evidence="1" id="KW-0175">Coiled coil</keyword>
<dbReference type="GeneID" id="76044602"/>
<dbReference type="PANTHER" id="PTHR33055:SF13">
    <property type="entry name" value="TRANSPOSASE"/>
    <property type="match status" value="1"/>
</dbReference>
<dbReference type="Pfam" id="PF02371">
    <property type="entry name" value="Transposase_20"/>
    <property type="match status" value="1"/>
</dbReference>
<dbReference type="InterPro" id="IPR047650">
    <property type="entry name" value="Transpos_IS110"/>
</dbReference>